<dbReference type="Pfam" id="PF12412">
    <property type="entry name" value="DUF3667"/>
    <property type="match status" value="1"/>
</dbReference>
<feature type="transmembrane region" description="Helical" evidence="1">
    <location>
        <begin position="269"/>
        <end position="295"/>
    </location>
</feature>
<reference evidence="2 3" key="1">
    <citation type="submission" date="2017-10" db="EMBL/GenBank/DDBJ databases">
        <title>Whole genome sequencing of members of genus Pseudoxanthomonas.</title>
        <authorList>
            <person name="Kumar S."/>
            <person name="Bansal K."/>
            <person name="Kaur A."/>
            <person name="Patil P."/>
            <person name="Sharma S."/>
            <person name="Patil P.B."/>
        </authorList>
    </citation>
    <scope>NUCLEOTIDE SEQUENCE [LARGE SCALE GENOMIC DNA]</scope>
    <source>
        <strain evidence="2 3">DSM 17109</strain>
    </source>
</reference>
<dbReference type="Proteomes" id="UP000781710">
    <property type="component" value="Unassembled WGS sequence"/>
</dbReference>
<evidence type="ECO:0000313" key="3">
    <source>
        <dbReference type="Proteomes" id="UP000781710"/>
    </source>
</evidence>
<feature type="transmembrane region" description="Helical" evidence="1">
    <location>
        <begin position="373"/>
        <end position="399"/>
    </location>
</feature>
<dbReference type="RefSeq" id="WP_162337685.1">
    <property type="nucleotide sequence ID" value="NZ_JBHSRQ010000007.1"/>
</dbReference>
<evidence type="ECO:0000256" key="1">
    <source>
        <dbReference type="SAM" id="Phobius"/>
    </source>
</evidence>
<keyword evidence="1" id="KW-1133">Transmembrane helix</keyword>
<feature type="transmembrane region" description="Helical" evidence="1">
    <location>
        <begin position="343"/>
        <end position="361"/>
    </location>
</feature>
<keyword evidence="1" id="KW-0812">Transmembrane</keyword>
<dbReference type="EMBL" id="PDWW01000011">
    <property type="protein sequence ID" value="KAF1725233.1"/>
    <property type="molecule type" value="Genomic_DNA"/>
</dbReference>
<evidence type="ECO:0008006" key="4">
    <source>
        <dbReference type="Google" id="ProtNLM"/>
    </source>
</evidence>
<organism evidence="2 3">
    <name type="scientific">Pseudoxanthomonas japonensis</name>
    <dbReference type="NCBI Taxonomy" id="69284"/>
    <lineage>
        <taxon>Bacteria</taxon>
        <taxon>Pseudomonadati</taxon>
        <taxon>Pseudomonadota</taxon>
        <taxon>Gammaproteobacteria</taxon>
        <taxon>Lysobacterales</taxon>
        <taxon>Lysobacteraceae</taxon>
        <taxon>Pseudoxanthomonas</taxon>
    </lineage>
</organism>
<gene>
    <name evidence="2" type="ORF">CSC78_09565</name>
</gene>
<protein>
    <recommendedName>
        <fullName evidence="4">DUF3667 domain-containing protein</fullName>
    </recommendedName>
</protein>
<name>A0ABQ6ZH97_9GAMM</name>
<accession>A0ABQ6ZH97</accession>
<proteinExistence type="predicted"/>
<keyword evidence="3" id="KW-1185">Reference proteome</keyword>
<keyword evidence="1" id="KW-0472">Membrane</keyword>
<dbReference type="InterPro" id="IPR022134">
    <property type="entry name" value="DUF3667"/>
</dbReference>
<sequence length="405" mass="45359">MTPSHDADAVHASACDNCRTPLQGGFCHVCGQNAHNPLRSFGHAVEEVFESFWHLDGRIFRTLRTLLSPGKLANAYLAGHRAPYVAPLRLFVIVSVLTFFVARLTLHIGEVRLPEPPPTADGQTNLVAKPDESGISFARQATVEAVIKERDRTLEGLVAARTTLPPGLGFVRERMDQNIFATQRLARERIIQLQPDHPALAQPDPYPEGKPLPEVPQGSLISIGDKPFDAQSNPVKIGWLPDFANGWINRKLARAEQNMPRVAEDPEYFFTRLIGSVPSALFVLVPVFALLLKLAYIGTRRVYLEHLVVALYSHAYLCLCILALCLTQALGSVIATDSFWWKIPYWTVLTAILVWMPIYLLKMQQRVYRQHKIVTLIKFSVLGALYFMMLLTALIFLTLTTWVNA</sequence>
<evidence type="ECO:0000313" key="2">
    <source>
        <dbReference type="EMBL" id="KAF1725233.1"/>
    </source>
</evidence>
<feature type="transmembrane region" description="Helical" evidence="1">
    <location>
        <begin position="307"/>
        <end position="331"/>
    </location>
</feature>
<comment type="caution">
    <text evidence="2">The sequence shown here is derived from an EMBL/GenBank/DDBJ whole genome shotgun (WGS) entry which is preliminary data.</text>
</comment>